<dbReference type="PROSITE" id="PS00092">
    <property type="entry name" value="N6_MTASE"/>
    <property type="match status" value="1"/>
</dbReference>
<evidence type="ECO:0000256" key="2">
    <source>
        <dbReference type="ARBA" id="ARBA00022603"/>
    </source>
</evidence>
<reference evidence="6 7" key="1">
    <citation type="submission" date="2022-04" db="EMBL/GenBank/DDBJ databases">
        <title>Streptomyces sp. nov. LCR6-01 isolated from Lichen of Dirinaria sp.</title>
        <authorList>
            <person name="Kanchanasin P."/>
            <person name="Tanasupawat S."/>
            <person name="Phongsopitanun W."/>
        </authorList>
    </citation>
    <scope>NUCLEOTIDE SEQUENCE [LARGE SCALE GENOMIC DNA]</scope>
    <source>
        <strain evidence="6 7">LCR6-01</strain>
    </source>
</reference>
<evidence type="ECO:0000256" key="1">
    <source>
        <dbReference type="ARBA" id="ARBA00006149"/>
    </source>
</evidence>
<evidence type="ECO:0000313" key="7">
    <source>
        <dbReference type="Proteomes" id="UP001522868"/>
    </source>
</evidence>
<accession>A0ABT0IA76</accession>
<dbReference type="InterPro" id="IPR002052">
    <property type="entry name" value="DNA_methylase_N6_adenine_CS"/>
</dbReference>
<comment type="caution">
    <text evidence="6">The sequence shown here is derived from an EMBL/GenBank/DDBJ whole genome shotgun (WGS) entry which is preliminary data.</text>
</comment>
<dbReference type="GO" id="GO:0008168">
    <property type="term" value="F:methyltransferase activity"/>
    <property type="evidence" value="ECO:0007669"/>
    <property type="project" value="UniProtKB-KW"/>
</dbReference>
<proteinExistence type="inferred from homology"/>
<dbReference type="RefSeq" id="WP_248633826.1">
    <property type="nucleotide sequence ID" value="NZ_JALPTH010000010.1"/>
</dbReference>
<dbReference type="Proteomes" id="UP001522868">
    <property type="component" value="Unassembled WGS sequence"/>
</dbReference>
<evidence type="ECO:0000259" key="5">
    <source>
        <dbReference type="Pfam" id="PF05175"/>
    </source>
</evidence>
<dbReference type="InterPro" id="IPR029063">
    <property type="entry name" value="SAM-dependent_MTases_sf"/>
</dbReference>
<keyword evidence="7" id="KW-1185">Reference proteome</keyword>
<evidence type="ECO:0000256" key="3">
    <source>
        <dbReference type="ARBA" id="ARBA00022679"/>
    </source>
</evidence>
<comment type="similarity">
    <text evidence="1">Belongs to the eukaryotic/archaeal PrmC-related family.</text>
</comment>
<dbReference type="Pfam" id="PF05175">
    <property type="entry name" value="MTS"/>
    <property type="match status" value="1"/>
</dbReference>
<dbReference type="InterPro" id="IPR052190">
    <property type="entry name" value="Euk-Arch_PrmC-MTase"/>
</dbReference>
<dbReference type="InterPro" id="IPR007848">
    <property type="entry name" value="Small_mtfrase_dom"/>
</dbReference>
<feature type="domain" description="Methyltransferase small" evidence="5">
    <location>
        <begin position="19"/>
        <end position="119"/>
    </location>
</feature>
<sequence length="236" mass="24904">MAVPATDPYPPVGRTLVLPGVYAPQHDTRLLAAALRRHGVGQGHELLDIGTGSGAVALYAAALGARVTAVDIARRAVLTARLNALLTGRPLTVRRCDPTAPGARLPTRYDVVVSNPPYVPAPAAHPPRSGAARAWDAGWDGRAVVDRICAAAPRLLRPTGLLLMVHSALCGTDRTLDLLHRSGMRAAVDDRAAIPFGPVLGSRLPWLRARGLLSEGAEREELVVIRAVPEDSGLHV</sequence>
<gene>
    <name evidence="6" type="ORF">M1O15_12660</name>
</gene>
<protein>
    <submittedName>
        <fullName evidence="6">Methyltransferase</fullName>
    </submittedName>
</protein>
<keyword evidence="2 6" id="KW-0489">Methyltransferase</keyword>
<dbReference type="EMBL" id="JALPTH010000010">
    <property type="protein sequence ID" value="MCK8678231.1"/>
    <property type="molecule type" value="Genomic_DNA"/>
</dbReference>
<dbReference type="InterPro" id="IPR004557">
    <property type="entry name" value="PrmC-related"/>
</dbReference>
<keyword evidence="3" id="KW-0808">Transferase</keyword>
<dbReference type="NCBIfam" id="TIGR00537">
    <property type="entry name" value="hemK_rel_arch"/>
    <property type="match status" value="1"/>
</dbReference>
<dbReference type="PANTHER" id="PTHR45875">
    <property type="entry name" value="METHYLTRANSFERASE N6AMT1"/>
    <property type="match status" value="1"/>
</dbReference>
<dbReference type="GO" id="GO:0032259">
    <property type="term" value="P:methylation"/>
    <property type="evidence" value="ECO:0007669"/>
    <property type="project" value="UniProtKB-KW"/>
</dbReference>
<keyword evidence="4" id="KW-0949">S-adenosyl-L-methionine</keyword>
<dbReference type="PANTHER" id="PTHR45875:SF1">
    <property type="entry name" value="METHYLTRANSFERASE N6AMT1"/>
    <property type="match status" value="1"/>
</dbReference>
<evidence type="ECO:0000313" key="6">
    <source>
        <dbReference type="EMBL" id="MCK8678231.1"/>
    </source>
</evidence>
<dbReference type="SUPFAM" id="SSF53335">
    <property type="entry name" value="S-adenosyl-L-methionine-dependent methyltransferases"/>
    <property type="match status" value="1"/>
</dbReference>
<name>A0ABT0IA76_9ACTN</name>
<dbReference type="CDD" id="cd02440">
    <property type="entry name" value="AdoMet_MTases"/>
    <property type="match status" value="1"/>
</dbReference>
<evidence type="ECO:0000256" key="4">
    <source>
        <dbReference type="ARBA" id="ARBA00022691"/>
    </source>
</evidence>
<dbReference type="Gene3D" id="3.40.50.150">
    <property type="entry name" value="Vaccinia Virus protein VP39"/>
    <property type="match status" value="1"/>
</dbReference>
<organism evidence="6 7">
    <name type="scientific">Streptomyces lichenis</name>
    <dbReference type="NCBI Taxonomy" id="2306967"/>
    <lineage>
        <taxon>Bacteria</taxon>
        <taxon>Bacillati</taxon>
        <taxon>Actinomycetota</taxon>
        <taxon>Actinomycetes</taxon>
        <taxon>Kitasatosporales</taxon>
        <taxon>Streptomycetaceae</taxon>
        <taxon>Streptomyces</taxon>
    </lineage>
</organism>